<keyword evidence="2" id="KW-1185">Reference proteome</keyword>
<evidence type="ECO:0000313" key="2">
    <source>
        <dbReference type="Proteomes" id="UP000095280"/>
    </source>
</evidence>
<organism evidence="2 3">
    <name type="scientific">Macrostomum lignano</name>
    <dbReference type="NCBI Taxonomy" id="282301"/>
    <lineage>
        <taxon>Eukaryota</taxon>
        <taxon>Metazoa</taxon>
        <taxon>Spiralia</taxon>
        <taxon>Lophotrochozoa</taxon>
        <taxon>Platyhelminthes</taxon>
        <taxon>Rhabditophora</taxon>
        <taxon>Macrostomorpha</taxon>
        <taxon>Macrostomida</taxon>
        <taxon>Macrostomidae</taxon>
        <taxon>Macrostomum</taxon>
    </lineage>
</organism>
<protein>
    <submittedName>
        <fullName evidence="3">GCM domain-containing protein</fullName>
    </submittedName>
</protein>
<evidence type="ECO:0000313" key="3">
    <source>
        <dbReference type="WBParaSite" id="maker-uti_cns_0013992-snap-gene-0.3-mRNA-1"/>
    </source>
</evidence>
<dbReference type="AlphaFoldDB" id="A0A1I8IN80"/>
<dbReference type="Proteomes" id="UP000095280">
    <property type="component" value="Unplaced"/>
</dbReference>
<evidence type="ECO:0000256" key="1">
    <source>
        <dbReference type="SAM" id="MobiDB-lite"/>
    </source>
</evidence>
<reference evidence="3" key="1">
    <citation type="submission" date="2016-11" db="UniProtKB">
        <authorList>
            <consortium name="WormBaseParasite"/>
        </authorList>
    </citation>
    <scope>IDENTIFICATION</scope>
</reference>
<feature type="region of interest" description="Disordered" evidence="1">
    <location>
        <begin position="135"/>
        <end position="229"/>
    </location>
</feature>
<accession>A0A1I8IN80</accession>
<name>A0A1I8IN80_9PLAT</name>
<sequence>RQARRQRCQTQLQLRSAESLRAAGGLQAGGQRLQGGLAGEVAASARFQPAWQTANSAAEAALAQALLRAHQATAGPLPVLLLLRRGSLRPARPHRPGVRQPADHLGAATAPTGCYAGPAAPGRCAAAEAVPEPGLPAPGRFPGALPVGRQPAASAGEASLRYPGPSGCHSTSKPRCLGKRLCRRADTVSAKSQPADDGLRRHRVHGGGRDADKRAGGAAGPQRPDESAV</sequence>
<dbReference type="WBParaSite" id="maker-uti_cns_0013992-snap-gene-0.3-mRNA-1">
    <property type="protein sequence ID" value="maker-uti_cns_0013992-snap-gene-0.3-mRNA-1"/>
    <property type="gene ID" value="maker-uti_cns_0013992-snap-gene-0.3"/>
</dbReference>
<proteinExistence type="predicted"/>